<dbReference type="PANTHER" id="PTHR43194:SF2">
    <property type="entry name" value="PEROXISOMAL MEMBRANE PROTEIN LPX1"/>
    <property type="match status" value="1"/>
</dbReference>
<keyword evidence="3" id="KW-1185">Reference proteome</keyword>
<dbReference type="PRINTS" id="PR00111">
    <property type="entry name" value="ABHYDROLASE"/>
</dbReference>
<evidence type="ECO:0000313" key="3">
    <source>
        <dbReference type="Proteomes" id="UP000011531"/>
    </source>
</evidence>
<dbReference type="STRING" id="1227498.C492_14050"/>
<dbReference type="Proteomes" id="UP000011531">
    <property type="component" value="Unassembled WGS sequence"/>
</dbReference>
<gene>
    <name evidence="2" type="ORF">C492_14050</name>
</gene>
<dbReference type="RefSeq" id="WP_008424510.1">
    <property type="nucleotide sequence ID" value="NZ_AOIA01000122.1"/>
</dbReference>
<organism evidence="2 3">
    <name type="scientific">Natronococcus jeotgali DSM 18795</name>
    <dbReference type="NCBI Taxonomy" id="1227498"/>
    <lineage>
        <taxon>Archaea</taxon>
        <taxon>Methanobacteriati</taxon>
        <taxon>Methanobacteriota</taxon>
        <taxon>Stenosarchaea group</taxon>
        <taxon>Halobacteria</taxon>
        <taxon>Halobacteriales</taxon>
        <taxon>Natrialbaceae</taxon>
        <taxon>Natronococcus</taxon>
    </lineage>
</organism>
<feature type="domain" description="AB hydrolase-1" evidence="1">
    <location>
        <begin position="27"/>
        <end position="248"/>
    </location>
</feature>
<comment type="caution">
    <text evidence="2">The sequence shown here is derived from an EMBL/GenBank/DDBJ whole genome shotgun (WGS) entry which is preliminary data.</text>
</comment>
<dbReference type="EMBL" id="AOIA01000122">
    <property type="protein sequence ID" value="ELY56941.1"/>
    <property type="molecule type" value="Genomic_DNA"/>
</dbReference>
<sequence length="257" mass="28066">METVRHQGRETAYDVADRGGTGPTVCFVHGSGGSRAAWKAQHRLADRYPVVAVDLSGHGDSEDVDADPGYTRLSAYADDVAAVLEETDADVLVGNSLGGAVAMHLLLEREPDVEAAVLTGTGARLGVLQDLLEWLADDFDRAVEFLHADDRLFHDPSPELREESIEGMYDCGRAVTERDFLTCHRFDVRKELHGIDVPTLVVYGEHDQLTPPQYHESLADEIDDAELVEISDAAHLAMLEQPAAFNEAVADFLDGLE</sequence>
<dbReference type="PATRIC" id="fig|1227498.3.peg.2744"/>
<reference evidence="2 3" key="1">
    <citation type="journal article" date="2014" name="PLoS Genet.">
        <title>Phylogenetically driven sequencing of extremely halophilic archaea reveals strategies for static and dynamic osmo-response.</title>
        <authorList>
            <person name="Becker E.A."/>
            <person name="Seitzer P.M."/>
            <person name="Tritt A."/>
            <person name="Larsen D."/>
            <person name="Krusor M."/>
            <person name="Yao A.I."/>
            <person name="Wu D."/>
            <person name="Madern D."/>
            <person name="Eisen J.A."/>
            <person name="Darling A.E."/>
            <person name="Facciotti M.T."/>
        </authorList>
    </citation>
    <scope>NUCLEOTIDE SEQUENCE [LARGE SCALE GENOMIC DNA]</scope>
    <source>
        <strain evidence="2 3">DSM 18795</strain>
    </source>
</reference>
<protein>
    <submittedName>
        <fullName evidence="2">Alpha/beta hydrolase fold protein</fullName>
    </submittedName>
</protein>
<dbReference type="Pfam" id="PF12697">
    <property type="entry name" value="Abhydrolase_6"/>
    <property type="match status" value="1"/>
</dbReference>
<dbReference type="GO" id="GO:0016787">
    <property type="term" value="F:hydrolase activity"/>
    <property type="evidence" value="ECO:0007669"/>
    <property type="project" value="UniProtKB-KW"/>
</dbReference>
<proteinExistence type="predicted"/>
<accession>L9X664</accession>
<dbReference type="OrthoDB" id="312142at2157"/>
<keyword evidence="2" id="KW-0378">Hydrolase</keyword>
<dbReference type="InterPro" id="IPR000073">
    <property type="entry name" value="AB_hydrolase_1"/>
</dbReference>
<name>L9X664_9EURY</name>
<dbReference type="AlphaFoldDB" id="L9X664"/>
<dbReference type="PANTHER" id="PTHR43194">
    <property type="entry name" value="HYDROLASE ALPHA/BETA FOLD FAMILY"/>
    <property type="match status" value="1"/>
</dbReference>
<evidence type="ECO:0000259" key="1">
    <source>
        <dbReference type="Pfam" id="PF12697"/>
    </source>
</evidence>
<dbReference type="Gene3D" id="3.40.50.1820">
    <property type="entry name" value="alpha/beta hydrolase"/>
    <property type="match status" value="1"/>
</dbReference>
<dbReference type="InterPro" id="IPR050228">
    <property type="entry name" value="Carboxylesterase_BioH"/>
</dbReference>
<dbReference type="InterPro" id="IPR029058">
    <property type="entry name" value="AB_hydrolase_fold"/>
</dbReference>
<dbReference type="SUPFAM" id="SSF53474">
    <property type="entry name" value="alpha/beta-Hydrolases"/>
    <property type="match status" value="1"/>
</dbReference>
<evidence type="ECO:0000313" key="2">
    <source>
        <dbReference type="EMBL" id="ELY56941.1"/>
    </source>
</evidence>